<dbReference type="EMBL" id="GEDG01023317">
    <property type="protein sequence ID" value="JAP16837.1"/>
    <property type="molecule type" value="Transcribed_RNA"/>
</dbReference>
<organism evidence="1">
    <name type="scientific">Solanum chacoense</name>
    <name type="common">Chaco potato</name>
    <dbReference type="NCBI Taxonomy" id="4108"/>
    <lineage>
        <taxon>Eukaryota</taxon>
        <taxon>Viridiplantae</taxon>
        <taxon>Streptophyta</taxon>
        <taxon>Embryophyta</taxon>
        <taxon>Tracheophyta</taxon>
        <taxon>Spermatophyta</taxon>
        <taxon>Magnoliopsida</taxon>
        <taxon>eudicotyledons</taxon>
        <taxon>Gunneridae</taxon>
        <taxon>Pentapetalae</taxon>
        <taxon>asterids</taxon>
        <taxon>lamiids</taxon>
        <taxon>Solanales</taxon>
        <taxon>Solanaceae</taxon>
        <taxon>Solanoideae</taxon>
        <taxon>Solaneae</taxon>
        <taxon>Solanum</taxon>
    </lineage>
</organism>
<dbReference type="AlphaFoldDB" id="A0A0V0H8Y6"/>
<reference evidence="1" key="1">
    <citation type="submission" date="2015-12" db="EMBL/GenBank/DDBJ databases">
        <title>Gene expression during late stages of embryo sac development: a critical building block for successful pollen-pistil interactions.</title>
        <authorList>
            <person name="Liu Y."/>
            <person name="Joly V."/>
            <person name="Sabar M."/>
            <person name="Matton D.P."/>
        </authorList>
    </citation>
    <scope>NUCLEOTIDE SEQUENCE</scope>
</reference>
<evidence type="ECO:0000313" key="1">
    <source>
        <dbReference type="EMBL" id="JAP16837.1"/>
    </source>
</evidence>
<sequence>MGSFMKPCLTQPIILSEMNLVYFRNRPSFVLLSLSIRCHVPMRTGHSSVLSKACLRPETRLKTC</sequence>
<name>A0A0V0H8Y6_SOLCH</name>
<protein>
    <submittedName>
        <fullName evidence="1">Putative ovule protein</fullName>
    </submittedName>
</protein>
<accession>A0A0V0H8Y6</accession>
<proteinExistence type="predicted"/>